<reference evidence="2" key="1">
    <citation type="journal article" date="2023" name="Science">
        <title>Genome structures resolve the early diversification of teleost fishes.</title>
        <authorList>
            <person name="Parey E."/>
            <person name="Louis A."/>
            <person name="Montfort J."/>
            <person name="Bouchez O."/>
            <person name="Roques C."/>
            <person name="Iampietro C."/>
            <person name="Lluch J."/>
            <person name="Castinel A."/>
            <person name="Donnadieu C."/>
            <person name="Desvignes T."/>
            <person name="Floi Bucao C."/>
            <person name="Jouanno E."/>
            <person name="Wen M."/>
            <person name="Mejri S."/>
            <person name="Dirks R."/>
            <person name="Jansen H."/>
            <person name="Henkel C."/>
            <person name="Chen W.J."/>
            <person name="Zahm M."/>
            <person name="Cabau C."/>
            <person name="Klopp C."/>
            <person name="Thompson A.W."/>
            <person name="Robinson-Rechavi M."/>
            <person name="Braasch I."/>
            <person name="Lecointre G."/>
            <person name="Bobe J."/>
            <person name="Postlethwait J.H."/>
            <person name="Berthelot C."/>
            <person name="Roest Crollius H."/>
            <person name="Guiguen Y."/>
        </authorList>
    </citation>
    <scope>NUCLEOTIDE SEQUENCE</scope>
    <source>
        <strain evidence="2">NC1722</strain>
    </source>
</reference>
<evidence type="ECO:0000313" key="3">
    <source>
        <dbReference type="Proteomes" id="UP001221898"/>
    </source>
</evidence>
<accession>A0AAD7SI05</accession>
<dbReference type="EMBL" id="JAINUG010000068">
    <property type="protein sequence ID" value="KAJ8401811.1"/>
    <property type="molecule type" value="Genomic_DNA"/>
</dbReference>
<gene>
    <name evidence="2" type="ORF">AAFF_G00377820</name>
</gene>
<organism evidence="2 3">
    <name type="scientific">Aldrovandia affinis</name>
    <dbReference type="NCBI Taxonomy" id="143900"/>
    <lineage>
        <taxon>Eukaryota</taxon>
        <taxon>Metazoa</taxon>
        <taxon>Chordata</taxon>
        <taxon>Craniata</taxon>
        <taxon>Vertebrata</taxon>
        <taxon>Euteleostomi</taxon>
        <taxon>Actinopterygii</taxon>
        <taxon>Neopterygii</taxon>
        <taxon>Teleostei</taxon>
        <taxon>Notacanthiformes</taxon>
        <taxon>Halosauridae</taxon>
        <taxon>Aldrovandia</taxon>
    </lineage>
</organism>
<feature type="region of interest" description="Disordered" evidence="1">
    <location>
        <begin position="151"/>
        <end position="212"/>
    </location>
</feature>
<proteinExistence type="predicted"/>
<dbReference type="Proteomes" id="UP001221898">
    <property type="component" value="Unassembled WGS sequence"/>
</dbReference>
<keyword evidence="3" id="KW-1185">Reference proteome</keyword>
<evidence type="ECO:0000256" key="1">
    <source>
        <dbReference type="SAM" id="MobiDB-lite"/>
    </source>
</evidence>
<name>A0AAD7SI05_9TELE</name>
<feature type="region of interest" description="Disordered" evidence="1">
    <location>
        <begin position="98"/>
        <end position="128"/>
    </location>
</feature>
<evidence type="ECO:0000313" key="2">
    <source>
        <dbReference type="EMBL" id="KAJ8401811.1"/>
    </source>
</evidence>
<protein>
    <submittedName>
        <fullName evidence="2">Uncharacterized protein</fullName>
    </submittedName>
</protein>
<sequence length="212" mass="22582">MEPRMPAGRAPEGPPPPAALPVIVRATCSSPGRSRAPPQTLVLVEHNSVWRCRPWFRRPEHLVRWVDSRAASINPDSESASEWAEIWLTFSCQTAGDEPLSSGRALPAERTPAATRRSGTVRADGSPLAACDTAGLRSVGPRVLLDRASVWSDQGKHPQRRGPPDCAVPPGPSSASGCLGPYPHAEQSKQKLPTAPGGQILNTTPSPHPTQP</sequence>
<comment type="caution">
    <text evidence="2">The sequence shown here is derived from an EMBL/GenBank/DDBJ whole genome shotgun (WGS) entry which is preliminary data.</text>
</comment>
<dbReference type="AlphaFoldDB" id="A0AAD7SI05"/>